<dbReference type="InterPro" id="IPR013783">
    <property type="entry name" value="Ig-like_fold"/>
</dbReference>
<dbReference type="InterPro" id="IPR013106">
    <property type="entry name" value="Ig_V-set"/>
</dbReference>
<evidence type="ECO:0000256" key="6">
    <source>
        <dbReference type="ARBA" id="ARBA00023136"/>
    </source>
</evidence>
<dbReference type="InterPro" id="IPR003599">
    <property type="entry name" value="Ig_sub"/>
</dbReference>
<evidence type="ECO:0000256" key="7">
    <source>
        <dbReference type="ARBA" id="ARBA00023157"/>
    </source>
</evidence>
<feature type="transmembrane region" description="Helical" evidence="11">
    <location>
        <begin position="149"/>
        <end position="172"/>
    </location>
</feature>
<proteinExistence type="predicted"/>
<dbReference type="Gene3D" id="2.60.40.10">
    <property type="entry name" value="Immunoglobulins"/>
    <property type="match status" value="1"/>
</dbReference>
<evidence type="ECO:0000256" key="2">
    <source>
        <dbReference type="ARBA" id="ARBA00022475"/>
    </source>
</evidence>
<evidence type="ECO:0000259" key="13">
    <source>
        <dbReference type="SMART" id="SM00409"/>
    </source>
</evidence>
<sequence length="245" mass="28273">MLCFLCFFAVLLPLRVSENSTKITVEFGQNVTLNCSLAQEEIYWFIIQRRSERPLHILRSFIYGTSQYNHQHQEFKNKYSLQNLNRLFIHSITKNELGLYYCATPDDPPIFSNVITVIEKANTSVPSVPCDRMVVNEEDYLKSWTFPPFVVSCFLNIVFVILLLVAITRYCIKKRRSRSVEEPCQHDSPVYSDINLSTNHQPTRPVQIQYTASPYAVVRLPAPGQQIPRVKCETTRISTDGNQVC</sequence>
<dbReference type="SMART" id="SM00409">
    <property type="entry name" value="IG"/>
    <property type="match status" value="1"/>
</dbReference>
<gene>
    <name evidence="14" type="ORF">ACEWY4_016611</name>
</gene>
<feature type="chain" id="PRO_5044758867" description="Immunoglobulin domain-containing protein" evidence="12">
    <location>
        <begin position="18"/>
        <end position="245"/>
    </location>
</feature>
<dbReference type="SUPFAM" id="SSF48726">
    <property type="entry name" value="Immunoglobulin"/>
    <property type="match status" value="1"/>
</dbReference>
<keyword evidence="9" id="KW-0325">Glycoprotein</keyword>
<evidence type="ECO:0000256" key="12">
    <source>
        <dbReference type="SAM" id="SignalP"/>
    </source>
</evidence>
<dbReference type="GO" id="GO:0005886">
    <property type="term" value="C:plasma membrane"/>
    <property type="evidence" value="ECO:0007669"/>
    <property type="project" value="UniProtKB-SubCell"/>
</dbReference>
<dbReference type="Proteomes" id="UP001591681">
    <property type="component" value="Unassembled WGS sequence"/>
</dbReference>
<keyword evidence="3 11" id="KW-0812">Transmembrane</keyword>
<evidence type="ECO:0000256" key="8">
    <source>
        <dbReference type="ARBA" id="ARBA00023170"/>
    </source>
</evidence>
<evidence type="ECO:0000256" key="10">
    <source>
        <dbReference type="ARBA" id="ARBA00023319"/>
    </source>
</evidence>
<comment type="subcellular location">
    <subcellularLocation>
        <location evidence="1">Cell membrane</location>
        <topology evidence="1">Single-pass type I membrane protein</topology>
    </subcellularLocation>
</comment>
<keyword evidence="2" id="KW-1003">Cell membrane</keyword>
<reference evidence="14 15" key="1">
    <citation type="submission" date="2024-09" db="EMBL/GenBank/DDBJ databases">
        <title>A chromosome-level genome assembly of Gray's grenadier anchovy, Coilia grayii.</title>
        <authorList>
            <person name="Fu Z."/>
        </authorList>
    </citation>
    <scope>NUCLEOTIDE SEQUENCE [LARGE SCALE GENOMIC DNA]</scope>
    <source>
        <strain evidence="14">G4</strain>
        <tissue evidence="14">Muscle</tissue>
    </source>
</reference>
<evidence type="ECO:0000256" key="3">
    <source>
        <dbReference type="ARBA" id="ARBA00022692"/>
    </source>
</evidence>
<dbReference type="Pfam" id="PF07686">
    <property type="entry name" value="V-set"/>
    <property type="match status" value="1"/>
</dbReference>
<keyword evidence="5 11" id="KW-1133">Transmembrane helix</keyword>
<organism evidence="14 15">
    <name type="scientific">Coilia grayii</name>
    <name type="common">Gray's grenadier anchovy</name>
    <dbReference type="NCBI Taxonomy" id="363190"/>
    <lineage>
        <taxon>Eukaryota</taxon>
        <taxon>Metazoa</taxon>
        <taxon>Chordata</taxon>
        <taxon>Craniata</taxon>
        <taxon>Vertebrata</taxon>
        <taxon>Euteleostomi</taxon>
        <taxon>Actinopterygii</taxon>
        <taxon>Neopterygii</taxon>
        <taxon>Teleostei</taxon>
        <taxon>Clupei</taxon>
        <taxon>Clupeiformes</taxon>
        <taxon>Clupeoidei</taxon>
        <taxon>Engraulidae</taxon>
        <taxon>Coilinae</taxon>
        <taxon>Coilia</taxon>
    </lineage>
</organism>
<evidence type="ECO:0000313" key="14">
    <source>
        <dbReference type="EMBL" id="KAL2087783.1"/>
    </source>
</evidence>
<evidence type="ECO:0000256" key="11">
    <source>
        <dbReference type="SAM" id="Phobius"/>
    </source>
</evidence>
<keyword evidence="10" id="KW-0393">Immunoglobulin domain</keyword>
<keyword evidence="7" id="KW-1015">Disulfide bond</keyword>
<accession>A0ABD1JPA4</accession>
<keyword evidence="8" id="KW-0675">Receptor</keyword>
<dbReference type="InterPro" id="IPR051713">
    <property type="entry name" value="T-cell_Activation_Regulation"/>
</dbReference>
<protein>
    <recommendedName>
        <fullName evidence="13">Immunoglobulin domain-containing protein</fullName>
    </recommendedName>
</protein>
<keyword evidence="15" id="KW-1185">Reference proteome</keyword>
<dbReference type="EMBL" id="JBHFQA010000014">
    <property type="protein sequence ID" value="KAL2087783.1"/>
    <property type="molecule type" value="Genomic_DNA"/>
</dbReference>
<feature type="domain" description="Immunoglobulin" evidence="13">
    <location>
        <begin position="20"/>
        <end position="120"/>
    </location>
</feature>
<dbReference type="PANTHER" id="PTHR25466">
    <property type="entry name" value="T-LYMPHOCYTE ACTIVATION ANTIGEN"/>
    <property type="match status" value="1"/>
</dbReference>
<dbReference type="AlphaFoldDB" id="A0ABD1JPA4"/>
<evidence type="ECO:0000256" key="4">
    <source>
        <dbReference type="ARBA" id="ARBA00022729"/>
    </source>
</evidence>
<evidence type="ECO:0000256" key="5">
    <source>
        <dbReference type="ARBA" id="ARBA00022989"/>
    </source>
</evidence>
<evidence type="ECO:0000313" key="15">
    <source>
        <dbReference type="Proteomes" id="UP001591681"/>
    </source>
</evidence>
<evidence type="ECO:0000256" key="9">
    <source>
        <dbReference type="ARBA" id="ARBA00023180"/>
    </source>
</evidence>
<feature type="signal peptide" evidence="12">
    <location>
        <begin position="1"/>
        <end position="17"/>
    </location>
</feature>
<keyword evidence="6 11" id="KW-0472">Membrane</keyword>
<comment type="caution">
    <text evidence="14">The sequence shown here is derived from an EMBL/GenBank/DDBJ whole genome shotgun (WGS) entry which is preliminary data.</text>
</comment>
<dbReference type="PANTHER" id="PTHR25466:SF9">
    <property type="entry name" value="FIBRONECTIN TYPE-III DOMAIN-CONTAINING PROTEIN"/>
    <property type="match status" value="1"/>
</dbReference>
<dbReference type="InterPro" id="IPR036179">
    <property type="entry name" value="Ig-like_dom_sf"/>
</dbReference>
<name>A0ABD1JPA4_9TELE</name>
<evidence type="ECO:0000256" key="1">
    <source>
        <dbReference type="ARBA" id="ARBA00004251"/>
    </source>
</evidence>
<keyword evidence="4 12" id="KW-0732">Signal</keyword>